<protein>
    <submittedName>
        <fullName evidence="2">Uncharacterized protein</fullName>
    </submittedName>
</protein>
<comment type="caution">
    <text evidence="2">The sequence shown here is derived from an EMBL/GenBank/DDBJ whole genome shotgun (WGS) entry which is preliminary data.</text>
</comment>
<gene>
    <name evidence="2" type="ORF">COV40_02155</name>
</gene>
<sequence>MIFSLSKEKLAQIGLAGKSRVSRTLTGFTPPLSSSSISYRFSLRTWQTAIMRMNNASTAAATSMAINMRASPLRNSILRTITPQVDHRHKTRHPKRVGGNRRKLD</sequence>
<proteinExistence type="predicted"/>
<name>A0A2H0PYR7_9BACT</name>
<feature type="region of interest" description="Disordered" evidence="1">
    <location>
        <begin position="82"/>
        <end position="105"/>
    </location>
</feature>
<dbReference type="AlphaFoldDB" id="A0A2H0PYR7"/>
<dbReference type="EMBL" id="PCXF01000063">
    <property type="protein sequence ID" value="PIR27202.1"/>
    <property type="molecule type" value="Genomic_DNA"/>
</dbReference>
<accession>A0A2H0PYR7</accession>
<organism evidence="2 3">
    <name type="scientific">Candidatus Berkelbacteria bacterium CG11_big_fil_rev_8_21_14_0_20_42_15</name>
    <dbReference type="NCBI Taxonomy" id="1974517"/>
    <lineage>
        <taxon>Bacteria</taxon>
        <taxon>Candidatus Berkelbacteria</taxon>
    </lineage>
</organism>
<dbReference type="Proteomes" id="UP000231154">
    <property type="component" value="Unassembled WGS sequence"/>
</dbReference>
<evidence type="ECO:0000256" key="1">
    <source>
        <dbReference type="SAM" id="MobiDB-lite"/>
    </source>
</evidence>
<feature type="compositionally biased region" description="Basic residues" evidence="1">
    <location>
        <begin position="87"/>
        <end position="105"/>
    </location>
</feature>
<evidence type="ECO:0000313" key="3">
    <source>
        <dbReference type="Proteomes" id="UP000231154"/>
    </source>
</evidence>
<reference evidence="2 3" key="1">
    <citation type="submission" date="2017-09" db="EMBL/GenBank/DDBJ databases">
        <title>Depth-based differentiation of microbial function through sediment-hosted aquifers and enrichment of novel symbionts in the deep terrestrial subsurface.</title>
        <authorList>
            <person name="Probst A.J."/>
            <person name="Ladd B."/>
            <person name="Jarett J.K."/>
            <person name="Geller-Mcgrath D.E."/>
            <person name="Sieber C.M."/>
            <person name="Emerson J.B."/>
            <person name="Anantharaman K."/>
            <person name="Thomas B.C."/>
            <person name="Malmstrom R."/>
            <person name="Stieglmeier M."/>
            <person name="Klingl A."/>
            <person name="Woyke T."/>
            <person name="Ryan C.M."/>
            <person name="Banfield J.F."/>
        </authorList>
    </citation>
    <scope>NUCLEOTIDE SEQUENCE [LARGE SCALE GENOMIC DNA]</scope>
    <source>
        <strain evidence="2">CG11_big_fil_rev_8_21_14_0_20_42_15</strain>
    </source>
</reference>
<evidence type="ECO:0000313" key="2">
    <source>
        <dbReference type="EMBL" id="PIR27202.1"/>
    </source>
</evidence>